<organism evidence="4 5">
    <name type="scientific">Polarella glacialis</name>
    <name type="common">Dinoflagellate</name>
    <dbReference type="NCBI Taxonomy" id="89957"/>
    <lineage>
        <taxon>Eukaryota</taxon>
        <taxon>Sar</taxon>
        <taxon>Alveolata</taxon>
        <taxon>Dinophyceae</taxon>
        <taxon>Suessiales</taxon>
        <taxon>Suessiaceae</taxon>
        <taxon>Polarella</taxon>
    </lineage>
</organism>
<reference evidence="4" key="1">
    <citation type="submission" date="2021-02" db="EMBL/GenBank/DDBJ databases">
        <authorList>
            <person name="Dougan E. K."/>
            <person name="Rhodes N."/>
            <person name="Thang M."/>
            <person name="Chan C."/>
        </authorList>
    </citation>
    <scope>NUCLEOTIDE SEQUENCE</scope>
</reference>
<feature type="non-terminal residue" evidence="4">
    <location>
        <position position="1"/>
    </location>
</feature>
<evidence type="ECO:0000313" key="4">
    <source>
        <dbReference type="EMBL" id="CAE8706249.1"/>
    </source>
</evidence>
<evidence type="ECO:0000259" key="3">
    <source>
        <dbReference type="Pfam" id="PF07001"/>
    </source>
</evidence>
<name>A0A813KG71_POLGL</name>
<keyword evidence="1" id="KW-0597">Phosphoprotein</keyword>
<dbReference type="InterPro" id="IPR009738">
    <property type="entry name" value="BAT2_N"/>
</dbReference>
<feature type="compositionally biased region" description="Basic and acidic residues" evidence="2">
    <location>
        <begin position="61"/>
        <end position="84"/>
    </location>
</feature>
<dbReference type="Pfam" id="PF07001">
    <property type="entry name" value="BAT2_N"/>
    <property type="match status" value="1"/>
</dbReference>
<feature type="domain" description="BAT2 N-terminal" evidence="3">
    <location>
        <begin position="31"/>
        <end position="114"/>
    </location>
</feature>
<evidence type="ECO:0000256" key="1">
    <source>
        <dbReference type="ARBA" id="ARBA00022553"/>
    </source>
</evidence>
<feature type="compositionally biased region" description="Polar residues" evidence="2">
    <location>
        <begin position="108"/>
        <end position="123"/>
    </location>
</feature>
<evidence type="ECO:0000256" key="2">
    <source>
        <dbReference type="SAM" id="MobiDB-lite"/>
    </source>
</evidence>
<dbReference type="AlphaFoldDB" id="A0A813KG71"/>
<gene>
    <name evidence="4" type="ORF">PGLA2088_LOCUS34081</name>
</gene>
<feature type="compositionally biased region" description="Polar residues" evidence="2">
    <location>
        <begin position="1"/>
        <end position="11"/>
    </location>
</feature>
<sequence>MRQGFQSTNLNGRPGSYQQPQPKKKFEPPRPVQLGSLKSENEGQDPGIRLVPSGGIGWGRRKQEGDGEDGNKDSPDLKPKEAPAKPKLGNLSAGLRPSWGAVAARSPAWTTLTGAQVPTTRQETASRRQEEEFPTLGAEASGTK</sequence>
<proteinExistence type="predicted"/>
<dbReference type="EMBL" id="CAJNNW010031159">
    <property type="protein sequence ID" value="CAE8706249.1"/>
    <property type="molecule type" value="Genomic_DNA"/>
</dbReference>
<accession>A0A813KG71</accession>
<feature type="region of interest" description="Disordered" evidence="2">
    <location>
        <begin position="1"/>
        <end position="144"/>
    </location>
</feature>
<protein>
    <recommendedName>
        <fullName evidence="3">BAT2 N-terminal domain-containing protein</fullName>
    </recommendedName>
</protein>
<dbReference type="Proteomes" id="UP000626109">
    <property type="component" value="Unassembled WGS sequence"/>
</dbReference>
<evidence type="ECO:0000313" key="5">
    <source>
        <dbReference type="Proteomes" id="UP000626109"/>
    </source>
</evidence>
<comment type="caution">
    <text evidence="4">The sequence shown here is derived from an EMBL/GenBank/DDBJ whole genome shotgun (WGS) entry which is preliminary data.</text>
</comment>